<dbReference type="EMBL" id="JAUDFV010000133">
    <property type="protein sequence ID" value="KAL2727170.1"/>
    <property type="molecule type" value="Genomic_DNA"/>
</dbReference>
<name>A0ABD2B387_VESSQ</name>
<accession>A0ABD2B387</accession>
<protein>
    <submittedName>
        <fullName evidence="1">Uncharacterized protein</fullName>
    </submittedName>
</protein>
<gene>
    <name evidence="1" type="ORF">V1478_007448</name>
</gene>
<organism evidence="1 2">
    <name type="scientific">Vespula squamosa</name>
    <name type="common">Southern yellow jacket</name>
    <name type="synonym">Wasp</name>
    <dbReference type="NCBI Taxonomy" id="30214"/>
    <lineage>
        <taxon>Eukaryota</taxon>
        <taxon>Metazoa</taxon>
        <taxon>Ecdysozoa</taxon>
        <taxon>Arthropoda</taxon>
        <taxon>Hexapoda</taxon>
        <taxon>Insecta</taxon>
        <taxon>Pterygota</taxon>
        <taxon>Neoptera</taxon>
        <taxon>Endopterygota</taxon>
        <taxon>Hymenoptera</taxon>
        <taxon>Apocrita</taxon>
        <taxon>Aculeata</taxon>
        <taxon>Vespoidea</taxon>
        <taxon>Vespidae</taxon>
        <taxon>Vespinae</taxon>
        <taxon>Vespula</taxon>
    </lineage>
</organism>
<evidence type="ECO:0000313" key="1">
    <source>
        <dbReference type="EMBL" id="KAL2727170.1"/>
    </source>
</evidence>
<sequence length="67" mass="8121">MLTLYIYIQLKIEIRNKDLFKGDKIYFILTPCTIISYEYCDMLSADSINIRNSWYVYMEPICKKHSR</sequence>
<dbReference type="Proteomes" id="UP001607302">
    <property type="component" value="Unassembled WGS sequence"/>
</dbReference>
<keyword evidence="2" id="KW-1185">Reference proteome</keyword>
<proteinExistence type="predicted"/>
<evidence type="ECO:0000313" key="2">
    <source>
        <dbReference type="Proteomes" id="UP001607302"/>
    </source>
</evidence>
<comment type="caution">
    <text evidence="1">The sequence shown here is derived from an EMBL/GenBank/DDBJ whole genome shotgun (WGS) entry which is preliminary data.</text>
</comment>
<reference evidence="1 2" key="1">
    <citation type="journal article" date="2024" name="Ann. Entomol. Soc. Am.">
        <title>Genomic analyses of the southern and eastern yellowjacket wasps (Hymenoptera: Vespidae) reveal evolutionary signatures of social life.</title>
        <authorList>
            <person name="Catto M.A."/>
            <person name="Caine P.B."/>
            <person name="Orr S.E."/>
            <person name="Hunt B.G."/>
            <person name="Goodisman M.A.D."/>
        </authorList>
    </citation>
    <scope>NUCLEOTIDE SEQUENCE [LARGE SCALE GENOMIC DNA]</scope>
    <source>
        <strain evidence="1">233</strain>
        <tissue evidence="1">Head and thorax</tissue>
    </source>
</reference>
<dbReference type="AlphaFoldDB" id="A0ABD2B387"/>